<dbReference type="RefSeq" id="WP_066961406.1">
    <property type="nucleotide sequence ID" value="NZ_CP023449.1"/>
</dbReference>
<evidence type="ECO:0000256" key="5">
    <source>
        <dbReference type="ARBA" id="ARBA00033748"/>
    </source>
</evidence>
<evidence type="ECO:0000313" key="8">
    <source>
        <dbReference type="EMBL" id="PCE41813.1"/>
    </source>
</evidence>
<dbReference type="PIRSF" id="PIRSF000337">
    <property type="entry name" value="NTA_MOA"/>
    <property type="match status" value="1"/>
</dbReference>
<dbReference type="InterPro" id="IPR016215">
    <property type="entry name" value="NTA_MOA"/>
</dbReference>
<dbReference type="NCBIfam" id="TIGR03860">
    <property type="entry name" value="FMN_nitrolo"/>
    <property type="match status" value="1"/>
</dbReference>
<keyword evidence="9" id="KW-1185">Reference proteome</keyword>
<comment type="similarity">
    <text evidence="5">Belongs to the NtaA/SnaA/DszA monooxygenase family.</text>
</comment>
<keyword evidence="3" id="KW-0560">Oxidoreductase</keyword>
<keyword evidence="4" id="KW-0503">Monooxygenase</keyword>
<dbReference type="Gene3D" id="3.20.20.30">
    <property type="entry name" value="Luciferase-like domain"/>
    <property type="match status" value="1"/>
</dbReference>
<dbReference type="CDD" id="cd01095">
    <property type="entry name" value="Nitrilotriacetate_monoxgenase"/>
    <property type="match status" value="1"/>
</dbReference>
<dbReference type="GO" id="GO:0004497">
    <property type="term" value="F:monooxygenase activity"/>
    <property type="evidence" value="ECO:0007669"/>
    <property type="project" value="UniProtKB-KW"/>
</dbReference>
<dbReference type="KEGG" id="rdi:CMV14_19405"/>
<dbReference type="OrthoDB" id="9779442at2"/>
<comment type="caution">
    <text evidence="8">The sequence shown here is derived from an EMBL/GenBank/DDBJ whole genome shotgun (WGS) entry which is preliminary data.</text>
</comment>
<dbReference type="SUPFAM" id="SSF51679">
    <property type="entry name" value="Bacterial luciferase-like"/>
    <property type="match status" value="1"/>
</dbReference>
<feature type="binding site" evidence="6">
    <location>
        <position position="99"/>
    </location>
    <ligand>
        <name>FMN</name>
        <dbReference type="ChEBI" id="CHEBI:58210"/>
    </ligand>
</feature>
<dbReference type="PANTHER" id="PTHR30011">
    <property type="entry name" value="ALKANESULFONATE MONOOXYGENASE-RELATED"/>
    <property type="match status" value="1"/>
</dbReference>
<feature type="binding site" evidence="6">
    <location>
        <position position="53"/>
    </location>
    <ligand>
        <name>FMN</name>
        <dbReference type="ChEBI" id="CHEBI:58210"/>
    </ligand>
</feature>
<evidence type="ECO:0000259" key="7">
    <source>
        <dbReference type="Pfam" id="PF00296"/>
    </source>
</evidence>
<dbReference type="Pfam" id="PF00296">
    <property type="entry name" value="Bac_luciferase"/>
    <property type="match status" value="1"/>
</dbReference>
<dbReference type="Proteomes" id="UP000218934">
    <property type="component" value="Unassembled WGS sequence"/>
</dbReference>
<proteinExistence type="inferred from homology"/>
<organism evidence="8 9">
    <name type="scientific">Rhizorhabdus dicambivorans</name>
    <dbReference type="NCBI Taxonomy" id="1850238"/>
    <lineage>
        <taxon>Bacteria</taxon>
        <taxon>Pseudomonadati</taxon>
        <taxon>Pseudomonadota</taxon>
        <taxon>Alphaproteobacteria</taxon>
        <taxon>Sphingomonadales</taxon>
        <taxon>Sphingomonadaceae</taxon>
        <taxon>Rhizorhabdus</taxon>
    </lineage>
</organism>
<feature type="binding site" evidence="6">
    <location>
        <position position="223"/>
    </location>
    <ligand>
        <name>FMN</name>
        <dbReference type="ChEBI" id="CHEBI:58210"/>
    </ligand>
</feature>
<feature type="binding site" evidence="6">
    <location>
        <position position="152"/>
    </location>
    <ligand>
        <name>FMN</name>
        <dbReference type="ChEBI" id="CHEBI:58210"/>
    </ligand>
</feature>
<dbReference type="InterPro" id="IPR011251">
    <property type="entry name" value="Luciferase-like_dom"/>
</dbReference>
<dbReference type="GO" id="GO:0016705">
    <property type="term" value="F:oxidoreductase activity, acting on paired donors, with incorporation or reduction of molecular oxygen"/>
    <property type="evidence" value="ECO:0007669"/>
    <property type="project" value="InterPro"/>
</dbReference>
<evidence type="ECO:0000313" key="9">
    <source>
        <dbReference type="Proteomes" id="UP000218934"/>
    </source>
</evidence>
<keyword evidence="1 6" id="KW-0285">Flavoprotein</keyword>
<sequence length="440" mass="49062">MIHLVALALPIGAHLGGWRHPDAFHHTVGDLEAQLHMIELAERGKFDAYFLADVNSVKHLNNRELFARNTPTARPGGYEPLTLLSAAAMRTKHIGLVATATTTFEQPYTLARKFASLDLISHGRAGWNIVTSGYPEDANNFGQEVMEHDARYRRATEFVDVTIGLWDSWAPDAFVQDVTTGHFLNPDRVRELNHDGEHFSVKGPLNCARSPQGHTVLFHAGQSEVGRELAAKSADCVFFGATDKDIAKSIYDDIKGRMGKYGRSPEELKMFCGIMAYPGKTIEESDTLIAELDALIPDSHGVAMLSETVEYDLSQHPLDDPMPFLPETSNMIRSVRKIFNDRIRKNPMSIRQFVRQVVPGLGHPIFKGTGPQIAERMIEWHEYGGCDGFIVLSGVAPGGLQNFVDLVIPELQRRGKFRTEYEGTTLRENIGLPMPRSDWD</sequence>
<gene>
    <name evidence="8" type="ORF">COO09_13740</name>
</gene>
<evidence type="ECO:0000256" key="2">
    <source>
        <dbReference type="ARBA" id="ARBA00022643"/>
    </source>
</evidence>
<evidence type="ECO:0000256" key="6">
    <source>
        <dbReference type="PIRSR" id="PIRSR000337-1"/>
    </source>
</evidence>
<evidence type="ECO:0000256" key="1">
    <source>
        <dbReference type="ARBA" id="ARBA00022630"/>
    </source>
</evidence>
<dbReference type="EMBL" id="NWUF01000012">
    <property type="protein sequence ID" value="PCE41813.1"/>
    <property type="molecule type" value="Genomic_DNA"/>
</dbReference>
<dbReference type="AlphaFoldDB" id="A0A2A4FTT3"/>
<feature type="binding site" evidence="6">
    <location>
        <position position="148"/>
    </location>
    <ligand>
        <name>FMN</name>
        <dbReference type="ChEBI" id="CHEBI:58210"/>
    </ligand>
</feature>
<dbReference type="InterPro" id="IPR051260">
    <property type="entry name" value="Diverse_substr_monoxygenases"/>
</dbReference>
<feature type="domain" description="Luciferase-like" evidence="7">
    <location>
        <begin position="24"/>
        <end position="295"/>
    </location>
</feature>
<evidence type="ECO:0000256" key="3">
    <source>
        <dbReference type="ARBA" id="ARBA00023002"/>
    </source>
</evidence>
<name>A0A2A4FTT3_9SPHN</name>
<accession>A0A2A4FTT3</accession>
<dbReference type="InterPro" id="IPR036661">
    <property type="entry name" value="Luciferase-like_sf"/>
</dbReference>
<protein>
    <submittedName>
        <fullName evidence="8">LLM class flavin-dependent oxidoreductase</fullName>
    </submittedName>
</protein>
<reference evidence="8 9" key="1">
    <citation type="submission" date="2017-09" db="EMBL/GenBank/DDBJ databases">
        <title>The Catabolism of 3,6-Dichlorosalicylic acid is Initiated by the Cytochrome P450 Monooxygenase DsmABC in Rhizorhabdus dicambivorans Ndbn-20.</title>
        <authorList>
            <person name="Na L."/>
        </authorList>
    </citation>
    <scope>NUCLEOTIDE SEQUENCE [LARGE SCALE GENOMIC DNA]</scope>
    <source>
        <strain evidence="8 9">Ndbn-20m</strain>
    </source>
</reference>
<keyword evidence="2 6" id="KW-0288">FMN</keyword>
<dbReference type="PANTHER" id="PTHR30011:SF16">
    <property type="entry name" value="C2H2 FINGER DOMAIN TRANSCRIPTION FACTOR (EUROFUNG)-RELATED"/>
    <property type="match status" value="1"/>
</dbReference>
<evidence type="ECO:0000256" key="4">
    <source>
        <dbReference type="ARBA" id="ARBA00023033"/>
    </source>
</evidence>